<name>A0A1W1Z641_9MICO</name>
<dbReference type="OrthoDB" id="7208816at2"/>
<protein>
    <submittedName>
        <fullName evidence="5">Polyhydroxyalkanoate synthase</fullName>
    </submittedName>
</protein>
<accession>A0A1W1Z641</accession>
<dbReference type="EMBL" id="FWXN01000003">
    <property type="protein sequence ID" value="SMC43844.1"/>
    <property type="molecule type" value="Genomic_DNA"/>
</dbReference>
<dbReference type="GO" id="GO:0042619">
    <property type="term" value="P:poly-hydroxybutyrate biosynthetic process"/>
    <property type="evidence" value="ECO:0007669"/>
    <property type="project" value="InterPro"/>
</dbReference>
<gene>
    <name evidence="5" type="ORF">SAMN06296429_103110</name>
</gene>
<dbReference type="GO" id="GO:0016746">
    <property type="term" value="F:acyltransferase activity"/>
    <property type="evidence" value="ECO:0007669"/>
    <property type="project" value="UniProtKB-KW"/>
</dbReference>
<dbReference type="Gene3D" id="3.40.50.1820">
    <property type="entry name" value="alpha/beta hydrolase"/>
    <property type="match status" value="1"/>
</dbReference>
<feature type="region of interest" description="Disordered" evidence="3">
    <location>
        <begin position="533"/>
        <end position="559"/>
    </location>
</feature>
<dbReference type="RefSeq" id="WP_084449997.1">
    <property type="nucleotide sequence ID" value="NZ_FWXN01000003.1"/>
</dbReference>
<evidence type="ECO:0000313" key="6">
    <source>
        <dbReference type="Proteomes" id="UP000192634"/>
    </source>
</evidence>
<dbReference type="Proteomes" id="UP000192634">
    <property type="component" value="Unassembled WGS sequence"/>
</dbReference>
<dbReference type="AlphaFoldDB" id="A0A1W1Z641"/>
<keyword evidence="1" id="KW-0808">Transferase</keyword>
<dbReference type="PANTHER" id="PTHR36837:SF5">
    <property type="entry name" value="POLY-3-HYDROXYBUTYRATE SYNTHASE"/>
    <property type="match status" value="1"/>
</dbReference>
<dbReference type="InterPro" id="IPR051321">
    <property type="entry name" value="PHA/PHB_synthase"/>
</dbReference>
<evidence type="ECO:0000256" key="2">
    <source>
        <dbReference type="ARBA" id="ARBA00023315"/>
    </source>
</evidence>
<keyword evidence="2" id="KW-0012">Acyltransferase</keyword>
<dbReference type="SUPFAM" id="SSF53474">
    <property type="entry name" value="alpha/beta-Hydrolases"/>
    <property type="match status" value="1"/>
</dbReference>
<dbReference type="Pfam" id="PF07167">
    <property type="entry name" value="PhaC_N"/>
    <property type="match status" value="1"/>
</dbReference>
<dbReference type="InterPro" id="IPR010941">
    <property type="entry name" value="PhaC_N"/>
</dbReference>
<dbReference type="PANTHER" id="PTHR36837">
    <property type="entry name" value="POLY(3-HYDROXYALKANOATE) POLYMERASE SUBUNIT PHAC"/>
    <property type="match status" value="1"/>
</dbReference>
<dbReference type="InterPro" id="IPR029058">
    <property type="entry name" value="AB_hydrolase_fold"/>
</dbReference>
<sequence length="559" mass="60615">MAREATETAGSLDDMLTQASTGVVQRLFPVGPGLRFLAKASTRPDKVAARVGSAVLELGRIAVGTSEIAPARRDRRFADPAWMQNPLLRRTVQTYLLSGQTINDIVGDVPMGWEDSQRLDFAVTNFVDAIAPSNNPFISPVAWKAVIDSGGANMVKGPANLLKELSSSPRIPSMVDEDAFAVGKDLAVTPGSVVLRTSVLELIQYAPQTETVHAVPLLVVPPTINKFYVLDLAPGRSLIEYLVQQGQQVFVISWRNPEARHRDWGIDTYAEAILEAFDAVAAITGQKKAHGVAACSGGLLACLTAAHRAAVGKIGRLASLSLLVTMIDQSKAGLPSAMIDESVAHAAIARSRRKGYLDGKQLSELFAWLRPNDLIWNYWVNNYLEGKRPAKFDILYWNADATRMSAQLHQDFVEAGLNNKLAQPRGMTVLGTEVDLSMIKVDSYVVAGSADHICPWVNCYRSSQLLGGKTRFVLSTNGHIAALVNPPSNPKSSYQVSDDVSPEPESWLESAEMVKGSWWADYAGWLAERSGKEIPAPTELGDAEHPPIVEAPGSYVHAR</sequence>
<evidence type="ECO:0000259" key="4">
    <source>
        <dbReference type="Pfam" id="PF07167"/>
    </source>
</evidence>
<proteinExistence type="predicted"/>
<organism evidence="5 6">
    <name type="scientific">Janibacter indicus</name>
    <dbReference type="NCBI Taxonomy" id="857417"/>
    <lineage>
        <taxon>Bacteria</taxon>
        <taxon>Bacillati</taxon>
        <taxon>Actinomycetota</taxon>
        <taxon>Actinomycetes</taxon>
        <taxon>Micrococcales</taxon>
        <taxon>Intrasporangiaceae</taxon>
        <taxon>Janibacter</taxon>
    </lineage>
</organism>
<evidence type="ECO:0000313" key="5">
    <source>
        <dbReference type="EMBL" id="SMC43844.1"/>
    </source>
</evidence>
<evidence type="ECO:0000256" key="3">
    <source>
        <dbReference type="SAM" id="MobiDB-lite"/>
    </source>
</evidence>
<feature type="domain" description="Poly-beta-hydroxybutyrate polymerase N-terminal" evidence="4">
    <location>
        <begin position="73"/>
        <end position="242"/>
    </location>
</feature>
<evidence type="ECO:0000256" key="1">
    <source>
        <dbReference type="ARBA" id="ARBA00022679"/>
    </source>
</evidence>
<reference evidence="5 6" key="1">
    <citation type="submission" date="2017-04" db="EMBL/GenBank/DDBJ databases">
        <authorList>
            <person name="Afonso C.L."/>
            <person name="Miller P.J."/>
            <person name="Scott M.A."/>
            <person name="Spackman E."/>
            <person name="Goraichik I."/>
            <person name="Dimitrov K.M."/>
            <person name="Suarez D.L."/>
            <person name="Swayne D.E."/>
        </authorList>
    </citation>
    <scope>NUCLEOTIDE SEQUENCE [LARGE SCALE GENOMIC DNA]</scope>
    <source>
        <strain evidence="5 6">CGMCC 1.12511</strain>
    </source>
</reference>